<dbReference type="PRINTS" id="PR00033">
    <property type="entry name" value="HTHASNC"/>
</dbReference>
<dbReference type="SUPFAM" id="SSF54909">
    <property type="entry name" value="Dimeric alpha+beta barrel"/>
    <property type="match status" value="1"/>
</dbReference>
<accession>A0A7Z7FGF2</accession>
<dbReference type="InterPro" id="IPR019887">
    <property type="entry name" value="Tscrpt_reg_AsnC/Lrp_C"/>
</dbReference>
<dbReference type="Pfam" id="PF01037">
    <property type="entry name" value="AsnC_trans_reg"/>
    <property type="match status" value="1"/>
</dbReference>
<dbReference type="PANTHER" id="PTHR30154:SF34">
    <property type="entry name" value="TRANSCRIPTIONAL REGULATOR AZLB"/>
    <property type="match status" value="1"/>
</dbReference>
<dbReference type="Pfam" id="PF13412">
    <property type="entry name" value="HTH_24"/>
    <property type="match status" value="1"/>
</dbReference>
<evidence type="ECO:0000256" key="3">
    <source>
        <dbReference type="ARBA" id="ARBA00023163"/>
    </source>
</evidence>
<proteinExistence type="predicted"/>
<dbReference type="Proteomes" id="UP000198900">
    <property type="component" value="Unassembled WGS sequence"/>
</dbReference>
<dbReference type="PROSITE" id="PS00519">
    <property type="entry name" value="HTH_ASNC_1"/>
    <property type="match status" value="1"/>
</dbReference>
<dbReference type="GO" id="GO:0043200">
    <property type="term" value="P:response to amino acid"/>
    <property type="evidence" value="ECO:0007669"/>
    <property type="project" value="TreeGrafter"/>
</dbReference>
<dbReference type="CDD" id="cd00090">
    <property type="entry name" value="HTH_ARSR"/>
    <property type="match status" value="1"/>
</dbReference>
<keyword evidence="6" id="KW-1185">Reference proteome</keyword>
<comment type="caution">
    <text evidence="5">The sequence shown here is derived from an EMBL/GenBank/DDBJ whole genome shotgun (WGS) entry which is preliminary data.</text>
</comment>
<dbReference type="InterPro" id="IPR011991">
    <property type="entry name" value="ArsR-like_HTH"/>
</dbReference>
<dbReference type="InterPro" id="IPR036390">
    <property type="entry name" value="WH_DNA-bd_sf"/>
</dbReference>
<dbReference type="PANTHER" id="PTHR30154">
    <property type="entry name" value="LEUCINE-RESPONSIVE REGULATORY PROTEIN"/>
    <property type="match status" value="1"/>
</dbReference>
<dbReference type="Gene3D" id="3.30.70.920">
    <property type="match status" value="1"/>
</dbReference>
<dbReference type="GO" id="GO:0005829">
    <property type="term" value="C:cytosol"/>
    <property type="evidence" value="ECO:0007669"/>
    <property type="project" value="TreeGrafter"/>
</dbReference>
<dbReference type="InterPro" id="IPR019885">
    <property type="entry name" value="Tscrpt_reg_HTH_AsnC-type_CS"/>
</dbReference>
<dbReference type="GO" id="GO:0043565">
    <property type="term" value="F:sequence-specific DNA binding"/>
    <property type="evidence" value="ECO:0007669"/>
    <property type="project" value="InterPro"/>
</dbReference>
<dbReference type="EMBL" id="FNDI01000006">
    <property type="protein sequence ID" value="SDH65915.1"/>
    <property type="molecule type" value="Genomic_DNA"/>
</dbReference>
<dbReference type="GO" id="GO:0006355">
    <property type="term" value="P:regulation of DNA-templated transcription"/>
    <property type="evidence" value="ECO:0007669"/>
    <property type="project" value="UniProtKB-ARBA"/>
</dbReference>
<keyword evidence="1" id="KW-0805">Transcription regulation</keyword>
<keyword evidence="2 5" id="KW-0238">DNA-binding</keyword>
<dbReference type="SUPFAM" id="SSF46785">
    <property type="entry name" value="Winged helix' DNA-binding domain"/>
    <property type="match status" value="1"/>
</dbReference>
<dbReference type="AlphaFoldDB" id="A0A7Z7FGF2"/>
<evidence type="ECO:0000256" key="1">
    <source>
        <dbReference type="ARBA" id="ARBA00023015"/>
    </source>
</evidence>
<evidence type="ECO:0000313" key="6">
    <source>
        <dbReference type="Proteomes" id="UP000198900"/>
    </source>
</evidence>
<dbReference type="InterPro" id="IPR036388">
    <property type="entry name" value="WH-like_DNA-bd_sf"/>
</dbReference>
<evidence type="ECO:0000259" key="4">
    <source>
        <dbReference type="PROSITE" id="PS50956"/>
    </source>
</evidence>
<keyword evidence="3" id="KW-0804">Transcription</keyword>
<organism evidence="5 6">
    <name type="scientific">Paraburkholderia steynii</name>
    <dbReference type="NCBI Taxonomy" id="1245441"/>
    <lineage>
        <taxon>Bacteria</taxon>
        <taxon>Pseudomonadati</taxon>
        <taxon>Pseudomonadota</taxon>
        <taxon>Betaproteobacteria</taxon>
        <taxon>Burkholderiales</taxon>
        <taxon>Burkholderiaceae</taxon>
        <taxon>Paraburkholderia</taxon>
    </lineage>
</organism>
<name>A0A7Z7FGF2_9BURK</name>
<protein>
    <submittedName>
        <fullName evidence="5">DNA-binding transcriptional regulator, Lrp family</fullName>
    </submittedName>
</protein>
<gene>
    <name evidence="5" type="ORF">SAMN04487926_106266</name>
</gene>
<dbReference type="SMART" id="SM00344">
    <property type="entry name" value="HTH_ASNC"/>
    <property type="match status" value="1"/>
</dbReference>
<feature type="domain" description="HTH asnC-type" evidence="4">
    <location>
        <begin position="44"/>
        <end position="105"/>
    </location>
</feature>
<evidence type="ECO:0000256" key="2">
    <source>
        <dbReference type="ARBA" id="ARBA00023125"/>
    </source>
</evidence>
<evidence type="ECO:0000313" key="5">
    <source>
        <dbReference type="EMBL" id="SDH65915.1"/>
    </source>
</evidence>
<dbReference type="Gene3D" id="1.10.10.10">
    <property type="entry name" value="Winged helix-like DNA-binding domain superfamily/Winged helix DNA-binding domain"/>
    <property type="match status" value="1"/>
</dbReference>
<reference evidence="5" key="1">
    <citation type="submission" date="2016-10" db="EMBL/GenBank/DDBJ databases">
        <authorList>
            <person name="Varghese N."/>
            <person name="Submissions S."/>
        </authorList>
    </citation>
    <scope>NUCLEOTIDE SEQUENCE [LARGE SCALE GENOMIC DNA]</scope>
    <source>
        <strain evidence="5">YR281</strain>
    </source>
</reference>
<dbReference type="PROSITE" id="PS50956">
    <property type="entry name" value="HTH_ASNC_2"/>
    <property type="match status" value="1"/>
</dbReference>
<dbReference type="InterPro" id="IPR000485">
    <property type="entry name" value="AsnC-type_HTH_dom"/>
</dbReference>
<dbReference type="InterPro" id="IPR019888">
    <property type="entry name" value="Tscrpt_reg_AsnC-like"/>
</dbReference>
<sequence>MHPQNVRLFCLRQRFQIVYLFWQVDLTRNIYTMSSDAKPAARRLDRIDIAILQQLQQNARITNAELARAVNLSPTPCFNRVRALEKLGLFRQQVTLLDAGALGLRINVFIQVSLEKQVEDALRRFEQEVGERPEVMECYLMTGDADYLLRVVVPDMQSLERFIVQWLTKIPGVSNIRSSFALKQVRYKTALPLPVAGLTLSTEDDAPREWA</sequence>
<dbReference type="InterPro" id="IPR011008">
    <property type="entry name" value="Dimeric_a/b-barrel"/>
</dbReference>